<proteinExistence type="predicted"/>
<evidence type="ECO:0000313" key="1">
    <source>
        <dbReference type="EMBL" id="TWV96893.1"/>
    </source>
</evidence>
<dbReference type="EMBL" id="VOHS01000031">
    <property type="protein sequence ID" value="TWV96893.1"/>
    <property type="molecule type" value="Genomic_DNA"/>
</dbReference>
<accession>A0A5C6LL80</accession>
<keyword evidence="2" id="KW-1185">Reference proteome</keyword>
<reference evidence="1 2" key="1">
    <citation type="submission" date="2019-08" db="EMBL/GenBank/DDBJ databases">
        <title>Whole genome sequencing of chitin degrading bacteria Chitinophaga pinensis YS16.</title>
        <authorList>
            <person name="Singh R.P."/>
            <person name="Manchanda G."/>
            <person name="Maurya I.K."/>
            <person name="Joshi N.K."/>
            <person name="Srivastava A.K."/>
        </authorList>
    </citation>
    <scope>NUCLEOTIDE SEQUENCE [LARGE SCALE GENOMIC DNA]</scope>
    <source>
        <strain evidence="1 2">YS-16</strain>
    </source>
</reference>
<dbReference type="AlphaFoldDB" id="A0A5C6LL80"/>
<sequence>MFIGSLKYAPEVTTLQENTILRIIALGWTPFSVDIEYLNPGIFNNIFKINPKWLSLLFPYEHEQLKYYIDAVKREANAAAVKIMINGVTSDNKARKVFRNFFSQKPHWFLKLIITEIPEIVFNLVQRNERDILIPFLKHFKREIASLRDENKRSLLEFAISSKRVVDNTVQLIQQALPAGK</sequence>
<dbReference type="RefSeq" id="WP_146307221.1">
    <property type="nucleotide sequence ID" value="NZ_VOHS01000031.1"/>
</dbReference>
<dbReference type="Proteomes" id="UP000318815">
    <property type="component" value="Unassembled WGS sequence"/>
</dbReference>
<comment type="caution">
    <text evidence="1">The sequence shown here is derived from an EMBL/GenBank/DDBJ whole genome shotgun (WGS) entry which is preliminary data.</text>
</comment>
<organism evidence="1 2">
    <name type="scientific">Chitinophaga pinensis</name>
    <dbReference type="NCBI Taxonomy" id="79329"/>
    <lineage>
        <taxon>Bacteria</taxon>
        <taxon>Pseudomonadati</taxon>
        <taxon>Bacteroidota</taxon>
        <taxon>Chitinophagia</taxon>
        <taxon>Chitinophagales</taxon>
        <taxon>Chitinophagaceae</taxon>
        <taxon>Chitinophaga</taxon>
    </lineage>
</organism>
<dbReference type="OrthoDB" id="653962at2"/>
<evidence type="ECO:0000313" key="2">
    <source>
        <dbReference type="Proteomes" id="UP000318815"/>
    </source>
</evidence>
<gene>
    <name evidence="1" type="ORF">FEF09_22655</name>
</gene>
<protein>
    <submittedName>
        <fullName evidence="1">Uncharacterized protein</fullName>
    </submittedName>
</protein>
<name>A0A5C6LL80_9BACT</name>